<dbReference type="PROSITE" id="PS50033">
    <property type="entry name" value="UBX"/>
    <property type="match status" value="1"/>
</dbReference>
<dbReference type="InterPro" id="IPR036339">
    <property type="entry name" value="PUB-like_dom_sf"/>
</dbReference>
<dbReference type="Gene3D" id="1.20.58.2190">
    <property type="match status" value="1"/>
</dbReference>
<feature type="domain" description="UBX" evidence="2">
    <location>
        <begin position="324"/>
        <end position="401"/>
    </location>
</feature>
<dbReference type="InterPro" id="IPR018997">
    <property type="entry name" value="PUB_domain"/>
</dbReference>
<dbReference type="InterPro" id="IPR001012">
    <property type="entry name" value="UBX_dom"/>
</dbReference>
<dbReference type="PANTHER" id="PTHR23153:SF38">
    <property type="entry name" value="UBX DOMAIN-CONTAINING PROTEIN 6"/>
    <property type="match status" value="1"/>
</dbReference>
<dbReference type="Pfam" id="PF00789">
    <property type="entry name" value="UBX"/>
    <property type="match status" value="1"/>
</dbReference>
<feature type="compositionally biased region" description="Basic and acidic residues" evidence="1">
    <location>
        <begin position="37"/>
        <end position="48"/>
    </location>
</feature>
<dbReference type="CDD" id="cd16119">
    <property type="entry name" value="UBX_UBXN6"/>
    <property type="match status" value="1"/>
</dbReference>
<evidence type="ECO:0000313" key="3">
    <source>
        <dbReference type="EMBL" id="JAI54285.1"/>
    </source>
</evidence>
<dbReference type="Pfam" id="PF09409">
    <property type="entry name" value="PUB"/>
    <property type="match status" value="1"/>
</dbReference>
<feature type="region of interest" description="Disordered" evidence="1">
    <location>
        <begin position="1"/>
        <end position="48"/>
    </location>
</feature>
<dbReference type="InterPro" id="IPR029071">
    <property type="entry name" value="Ubiquitin-like_domsf"/>
</dbReference>
<accession>A0A0P4VXH6</accession>
<proteinExistence type="evidence at transcript level"/>
<dbReference type="AlphaFoldDB" id="A0A0P4VXH6"/>
<sequence>MTDKIKNFFEKRRKEGKFKGQGHRLNESADSGANSKEPTKVPQERAVPCEEAKQAGLAALARFASKSVHPGFTSFAAQHSAMKKVTMPSDASSEEADQPSDDQTSVKELMAVQGVYFKCPLIGPEILTKDEWRKKIKDFLYKQLETEKGFISCLMIHTLNRNREKVDQCIDTLCTYLQNIILHPDEEKYKKIRILNKVFQERVSKIIGASEFLEAAGFTKECIALQSEEEEFYIYKSPTPEISHLELMIDSLRNAEAIPVELHRNIQVLRPLQAKVRTQLPDDFYALTAEEIKREQKKRSENLETSMQLRTKAMREKEELREIRKYRYSLIRVRFPDGTFLQGTFGVHEKLGVVRDFVRECVSSSIRGFGLTTGLGVQLPETEDSKSLMELKLVPAVILTFVPTDALQTEQTFLTHDLLHQAVSP</sequence>
<dbReference type="SMART" id="SM00580">
    <property type="entry name" value="PUG"/>
    <property type="match status" value="1"/>
</dbReference>
<dbReference type="Gene3D" id="3.10.20.90">
    <property type="entry name" value="Phosphatidylinositol 3-kinase Catalytic Subunit, Chain A, domain 1"/>
    <property type="match status" value="1"/>
</dbReference>
<dbReference type="CDD" id="cd10460">
    <property type="entry name" value="PUB_UBXD1"/>
    <property type="match status" value="1"/>
</dbReference>
<protein>
    <submittedName>
        <fullName evidence="3">Putative ubiquitin regulatory protein</fullName>
    </submittedName>
</protein>
<dbReference type="SUPFAM" id="SSF143503">
    <property type="entry name" value="PUG domain-like"/>
    <property type="match status" value="1"/>
</dbReference>
<evidence type="ECO:0000256" key="1">
    <source>
        <dbReference type="SAM" id="MobiDB-lite"/>
    </source>
</evidence>
<organism evidence="3">
    <name type="scientific">Rhodnius neglectus</name>
    <dbReference type="NCBI Taxonomy" id="72488"/>
    <lineage>
        <taxon>Eukaryota</taxon>
        <taxon>Metazoa</taxon>
        <taxon>Ecdysozoa</taxon>
        <taxon>Arthropoda</taxon>
        <taxon>Hexapoda</taxon>
        <taxon>Insecta</taxon>
        <taxon>Pterygota</taxon>
        <taxon>Neoptera</taxon>
        <taxon>Paraneoptera</taxon>
        <taxon>Hemiptera</taxon>
        <taxon>Heteroptera</taxon>
        <taxon>Panheteroptera</taxon>
        <taxon>Cimicomorpha</taxon>
        <taxon>Reduviidae</taxon>
        <taxon>Triatominae</taxon>
        <taxon>Rhodnius</taxon>
    </lineage>
</organism>
<evidence type="ECO:0000259" key="2">
    <source>
        <dbReference type="PROSITE" id="PS50033"/>
    </source>
</evidence>
<dbReference type="SUPFAM" id="SSF54236">
    <property type="entry name" value="Ubiquitin-like"/>
    <property type="match status" value="1"/>
</dbReference>
<dbReference type="EMBL" id="GDKW01002310">
    <property type="protein sequence ID" value="JAI54285.1"/>
    <property type="molecule type" value="mRNA"/>
</dbReference>
<dbReference type="PANTHER" id="PTHR23153">
    <property type="entry name" value="UBX-RELATED"/>
    <property type="match status" value="1"/>
</dbReference>
<dbReference type="GO" id="GO:0005737">
    <property type="term" value="C:cytoplasm"/>
    <property type="evidence" value="ECO:0007669"/>
    <property type="project" value="TreeGrafter"/>
</dbReference>
<name>A0A0P4VXH6_9HEMI</name>
<feature type="region of interest" description="Disordered" evidence="1">
    <location>
        <begin position="85"/>
        <end position="104"/>
    </location>
</feature>
<feature type="compositionally biased region" description="Basic and acidic residues" evidence="1">
    <location>
        <begin position="1"/>
        <end position="13"/>
    </location>
</feature>
<reference evidence="3" key="1">
    <citation type="journal article" date="2016" name="PLoS Negl. Trop. Dis.">
        <title>A Deep Insight into the Sialome of Rhodnius neglectus, a Vector of Chagas Disease.</title>
        <authorList>
            <person name="Santiago P.B."/>
            <person name="Assumpcao T.C."/>
            <person name="Araujo C.N."/>
            <person name="Bastos I.M."/>
            <person name="Neves D."/>
            <person name="Silva I.G."/>
            <person name="Charneau S."/>
            <person name="Queiroz R.M."/>
            <person name="Raiol T."/>
            <person name="Oliveira J.V."/>
            <person name="Sousa M.V."/>
            <person name="Calvo E."/>
            <person name="Ribeiro J.M."/>
            <person name="Santana J.M."/>
        </authorList>
    </citation>
    <scope>NUCLEOTIDE SEQUENCE</scope>
    <source>
        <tissue evidence="3">Salivary glands</tissue>
    </source>
</reference>
<dbReference type="InterPro" id="IPR042774">
    <property type="entry name" value="UBXN6_PUB"/>
</dbReference>